<dbReference type="PANTHER" id="PTHR13371:SF0">
    <property type="entry name" value="CENTROSOMAL PROTEIN OF 104 KDA"/>
    <property type="match status" value="1"/>
</dbReference>
<reference evidence="5" key="1">
    <citation type="submission" date="2017-02" db="UniProtKB">
        <authorList>
            <consortium name="WormBaseParasite"/>
        </authorList>
    </citation>
    <scope>IDENTIFICATION</scope>
</reference>
<evidence type="ECO:0000259" key="2">
    <source>
        <dbReference type="Pfam" id="PF21038"/>
    </source>
</evidence>
<dbReference type="OrthoDB" id="66599at2759"/>
<dbReference type="Pfam" id="PF21038">
    <property type="entry name" value="CEP104_N"/>
    <property type="match status" value="1"/>
</dbReference>
<gene>
    <name evidence="3" type="ORF">EVEC_LOCUS3687</name>
</gene>
<protein>
    <submittedName>
        <fullName evidence="5">SPK domain-containing protein</fullName>
    </submittedName>
</protein>
<evidence type="ECO:0000313" key="3">
    <source>
        <dbReference type="EMBL" id="VDD88544.1"/>
    </source>
</evidence>
<feature type="region of interest" description="Disordered" evidence="1">
    <location>
        <begin position="155"/>
        <end position="198"/>
    </location>
</feature>
<dbReference type="InterPro" id="IPR052607">
    <property type="entry name" value="CEP104-like"/>
</dbReference>
<proteinExistence type="predicted"/>
<organism evidence="5">
    <name type="scientific">Enterobius vermicularis</name>
    <name type="common">Human pinworm</name>
    <dbReference type="NCBI Taxonomy" id="51028"/>
    <lineage>
        <taxon>Eukaryota</taxon>
        <taxon>Metazoa</taxon>
        <taxon>Ecdysozoa</taxon>
        <taxon>Nematoda</taxon>
        <taxon>Chromadorea</taxon>
        <taxon>Rhabditida</taxon>
        <taxon>Spirurina</taxon>
        <taxon>Oxyuridomorpha</taxon>
        <taxon>Oxyuroidea</taxon>
        <taxon>Oxyuridae</taxon>
        <taxon>Enterobius</taxon>
    </lineage>
</organism>
<feature type="domain" description="Centrosomal protein CEP104 N-terminal" evidence="2">
    <location>
        <begin position="28"/>
        <end position="149"/>
    </location>
</feature>
<keyword evidence="4" id="KW-1185">Reference proteome</keyword>
<dbReference type="PANTHER" id="PTHR13371">
    <property type="entry name" value="GLYCINE-, GLUTAMATE-, THIENYLCYCLOHEXYLPIPERIDINE-BINDING PROTEIN"/>
    <property type="match status" value="1"/>
</dbReference>
<evidence type="ECO:0000313" key="4">
    <source>
        <dbReference type="Proteomes" id="UP000274131"/>
    </source>
</evidence>
<sequence length="310" mass="34661">MEELRWNITFVNCDTPENFESQMRDQGGWISMPRPSYPIQVIIGLHSLAVVNKIIIEPVDERIPKAIEFSVGTSESNSEYAHSSFKNVSFQSCGTLTLPVRSRAEKFVEAETFFLEKMCNCVRLNILEPHGVQNNPKNQVGIAKIAVLGSSANEDYNQSRGRVNERSKLQTGNSAMRGGFSSPVGTSRTIDSKDNNSYREHDGFASTGGLLAEDPLTCVRTIRKVINERLEFARKTDREVMMTMCKRAIDRFDECEMRLVKIKSVMSKALASGDLKKVTAKNVIIETMPKQLNKSITALIPNFSEIIAGE</sequence>
<dbReference type="Proteomes" id="UP000274131">
    <property type="component" value="Unassembled WGS sequence"/>
</dbReference>
<dbReference type="EMBL" id="UXUI01007658">
    <property type="protein sequence ID" value="VDD88544.1"/>
    <property type="molecule type" value="Genomic_DNA"/>
</dbReference>
<accession>A0A0N4V1X7</accession>
<evidence type="ECO:0000313" key="5">
    <source>
        <dbReference type="WBParaSite" id="EVEC_0000397901-mRNA-1"/>
    </source>
</evidence>
<dbReference type="WBParaSite" id="EVEC_0000397901-mRNA-1">
    <property type="protein sequence ID" value="EVEC_0000397901-mRNA-1"/>
    <property type="gene ID" value="EVEC_0000397901"/>
</dbReference>
<name>A0A0N4V1X7_ENTVE</name>
<reference evidence="3 4" key="2">
    <citation type="submission" date="2018-10" db="EMBL/GenBank/DDBJ databases">
        <authorList>
            <consortium name="Pathogen Informatics"/>
        </authorList>
    </citation>
    <scope>NUCLEOTIDE SEQUENCE [LARGE SCALE GENOMIC DNA]</scope>
</reference>
<evidence type="ECO:0000256" key="1">
    <source>
        <dbReference type="SAM" id="MobiDB-lite"/>
    </source>
</evidence>
<dbReference type="GO" id="GO:0005929">
    <property type="term" value="C:cilium"/>
    <property type="evidence" value="ECO:0007669"/>
    <property type="project" value="TreeGrafter"/>
</dbReference>
<dbReference type="InterPro" id="IPR048739">
    <property type="entry name" value="CEP104_N"/>
</dbReference>
<dbReference type="AlphaFoldDB" id="A0A0N4V1X7"/>